<dbReference type="AlphaFoldDB" id="A0A7U6LAG1"/>
<evidence type="ECO:0000313" key="1">
    <source>
        <dbReference type="EMBL" id="BBM42829.1"/>
    </source>
</evidence>
<name>A0A7U6LAG1_9FUSO</name>
<sequence length="152" mass="18139">MENVPKKQKQAAKEYFNKIHEVMGKNFLGEIDNLKIFVNEISFSEKNKAKVKIVSKFKDIDNIDTDKIIDEAIEKANISYKELENIEKINKIKFDKFYKYLDEEIKEKLNNFDYDENYSEIEVKKINGKWKLEHDFNTFMNEMTSGFNDIDN</sequence>
<reference evidence="1 2" key="1">
    <citation type="submission" date="2019-07" db="EMBL/GenBank/DDBJ databases">
        <title>Complete Genome Sequence of Leptotrichia wadei Strain JCM16777.</title>
        <authorList>
            <person name="Watanabe S."/>
            <person name="Cui L."/>
        </authorList>
    </citation>
    <scope>NUCLEOTIDE SEQUENCE [LARGE SCALE GENOMIC DNA]</scope>
    <source>
        <strain evidence="1 2">JCM16777</strain>
    </source>
</reference>
<dbReference type="KEGG" id="lwd:JCM16777_1079"/>
<accession>A0A7U6LAG1</accession>
<evidence type="ECO:0000313" key="2">
    <source>
        <dbReference type="Proteomes" id="UP000321943"/>
    </source>
</evidence>
<evidence type="ECO:0008006" key="3">
    <source>
        <dbReference type="Google" id="ProtNLM"/>
    </source>
</evidence>
<dbReference type="EMBL" id="AP019829">
    <property type="protein sequence ID" value="BBM42829.1"/>
    <property type="molecule type" value="Genomic_DNA"/>
</dbReference>
<gene>
    <name evidence="1" type="ORF">JCM16777_1079</name>
</gene>
<dbReference type="Proteomes" id="UP000321943">
    <property type="component" value="Chromosome"/>
</dbReference>
<protein>
    <recommendedName>
        <fullName evidence="3">DUF5105 domain-containing protein</fullName>
    </recommendedName>
</protein>
<proteinExistence type="predicted"/>
<organism evidence="1 2">
    <name type="scientific">Leptotrichia wadei</name>
    <dbReference type="NCBI Taxonomy" id="157687"/>
    <lineage>
        <taxon>Bacteria</taxon>
        <taxon>Fusobacteriati</taxon>
        <taxon>Fusobacteriota</taxon>
        <taxon>Fusobacteriia</taxon>
        <taxon>Fusobacteriales</taxon>
        <taxon>Leptotrichiaceae</taxon>
        <taxon>Leptotrichia</taxon>
    </lineage>
</organism>